<accession>A0A8H5E8R6</accession>
<evidence type="ECO:0000313" key="3">
    <source>
        <dbReference type="Proteomes" id="UP000573603"/>
    </source>
</evidence>
<proteinExistence type="predicted"/>
<gene>
    <name evidence="2" type="ORF">FANTH_4027</name>
</gene>
<feature type="compositionally biased region" description="Low complexity" evidence="1">
    <location>
        <begin position="226"/>
        <end position="237"/>
    </location>
</feature>
<protein>
    <submittedName>
        <fullName evidence="2">Uncharacterized protein</fullName>
    </submittedName>
</protein>
<evidence type="ECO:0000313" key="2">
    <source>
        <dbReference type="EMBL" id="KAF5250836.1"/>
    </source>
</evidence>
<reference evidence="2 3" key="1">
    <citation type="journal article" date="2020" name="BMC Genomics">
        <title>Correction to: Identification and distribution of gene clusters required for synthesis of sphingolipid metabolism inhibitors in diverse species of the filamentous fungus Fusarium.</title>
        <authorList>
            <person name="Kim H.S."/>
            <person name="Lohmar J.M."/>
            <person name="Busman M."/>
            <person name="Brown D.W."/>
            <person name="Naumann T.A."/>
            <person name="Divon H.H."/>
            <person name="Lysoe E."/>
            <person name="Uhlig S."/>
            <person name="Proctor R.H."/>
        </authorList>
    </citation>
    <scope>NUCLEOTIDE SEQUENCE [LARGE SCALE GENOMIC DNA]</scope>
    <source>
        <strain evidence="2 3">NRRL 25214</strain>
    </source>
</reference>
<evidence type="ECO:0000256" key="1">
    <source>
        <dbReference type="SAM" id="MobiDB-lite"/>
    </source>
</evidence>
<comment type="caution">
    <text evidence="2">The sequence shown here is derived from an EMBL/GenBank/DDBJ whole genome shotgun (WGS) entry which is preliminary data.</text>
</comment>
<dbReference type="EMBL" id="JABEVY010000083">
    <property type="protein sequence ID" value="KAF5250836.1"/>
    <property type="molecule type" value="Genomic_DNA"/>
</dbReference>
<name>A0A8H5E8R6_9HYPO</name>
<feature type="region of interest" description="Disordered" evidence="1">
    <location>
        <begin position="327"/>
        <end position="364"/>
    </location>
</feature>
<feature type="region of interest" description="Disordered" evidence="1">
    <location>
        <begin position="226"/>
        <end position="246"/>
    </location>
</feature>
<keyword evidence="3" id="KW-1185">Reference proteome</keyword>
<dbReference type="Proteomes" id="UP000573603">
    <property type="component" value="Unassembled WGS sequence"/>
</dbReference>
<organism evidence="2 3">
    <name type="scientific">Fusarium anthophilum</name>
    <dbReference type="NCBI Taxonomy" id="48485"/>
    <lineage>
        <taxon>Eukaryota</taxon>
        <taxon>Fungi</taxon>
        <taxon>Dikarya</taxon>
        <taxon>Ascomycota</taxon>
        <taxon>Pezizomycotina</taxon>
        <taxon>Sordariomycetes</taxon>
        <taxon>Hypocreomycetidae</taxon>
        <taxon>Hypocreales</taxon>
        <taxon>Nectriaceae</taxon>
        <taxon>Fusarium</taxon>
        <taxon>Fusarium fujikuroi species complex</taxon>
    </lineage>
</organism>
<sequence>METKLRHPVAPDNNSLYDILHQHAGESLFVLPAHWADSHSLCLGVEWEKLPPCNTPRPPETPGTPAWRGHLNPSSTINRLIAALDQILEPEFLPSTKSLAAIETVLGVLWHTPFSKPRKSSKLRLYFGSRVYHGAVDAQFMWNLTSKEAASSFSTSRSASAVPSVAIDVSKQSSPNESDFTPSLICYISKSQERRRCKIDPSNSEKDAYFIAAFLAMAQRHFYTTPSIRSRSGSRPPKQQGIPSDPDFHDLKLRILTHDVDEKDFIVYTGYITRGFLQKFHEPSKAPTDDEDAVSGLKIEYTRVPIWPILGLRERLGKALGPDVVGAFNPDEMETWEADPEKQNRKRRRSYASSEGAQQRAAKK</sequence>
<dbReference type="AlphaFoldDB" id="A0A8H5E8R6"/>